<dbReference type="Pfam" id="PF03886">
    <property type="entry name" value="ABC_trans_aux"/>
    <property type="match status" value="1"/>
</dbReference>
<dbReference type="PATRIC" id="fig|294.162.peg.5459"/>
<dbReference type="EMBL" id="LJXB01000091">
    <property type="protein sequence ID" value="KPU53944.1"/>
    <property type="molecule type" value="Genomic_DNA"/>
</dbReference>
<evidence type="ECO:0000313" key="2">
    <source>
        <dbReference type="EMBL" id="KPU53944.1"/>
    </source>
</evidence>
<dbReference type="RefSeq" id="WP_057400099.1">
    <property type="nucleotide sequence ID" value="NZ_LJXB01000091.1"/>
</dbReference>
<sequence length="202" mass="22623">MKYSMGRGALIALCVVLLSGCALLSPVKIETKKYVLNSIPLNLPSEQTDSATLLVLPPETEPIYAKTQMAYSTKAYEIAYFSQNEWGATPSQMIQPLIVETLRHTHHFSEVLPSPHFGRHTFALRTEILELKQDFTSGPAMLQLAMRFYLSREATNQVIATKELSVREPMRERTPYAGVVAANEAMGKLLRELAKFVVEKAH</sequence>
<proteinExistence type="predicted"/>
<dbReference type="Gene3D" id="3.40.50.10610">
    <property type="entry name" value="ABC-type transport auxiliary lipoprotein component"/>
    <property type="match status" value="1"/>
</dbReference>
<protein>
    <recommendedName>
        <fullName evidence="1">ABC-type transport auxiliary lipoprotein component domain-containing protein</fullName>
    </recommendedName>
</protein>
<accession>A0A0P8WLF2</accession>
<dbReference type="AlphaFoldDB" id="A0A0P8WLF2"/>
<dbReference type="PROSITE" id="PS51257">
    <property type="entry name" value="PROKAR_LIPOPROTEIN"/>
    <property type="match status" value="1"/>
</dbReference>
<dbReference type="SUPFAM" id="SSF159594">
    <property type="entry name" value="XCC0632-like"/>
    <property type="match status" value="1"/>
</dbReference>
<organism evidence="2 3">
    <name type="scientific">Pseudomonas fluorescens</name>
    <dbReference type="NCBI Taxonomy" id="294"/>
    <lineage>
        <taxon>Bacteria</taxon>
        <taxon>Pseudomonadati</taxon>
        <taxon>Pseudomonadota</taxon>
        <taxon>Gammaproteobacteria</taxon>
        <taxon>Pseudomonadales</taxon>
        <taxon>Pseudomonadaceae</taxon>
        <taxon>Pseudomonas</taxon>
    </lineage>
</organism>
<reference evidence="2 3" key="1">
    <citation type="submission" date="2015-09" db="EMBL/GenBank/DDBJ databases">
        <authorList>
            <person name="Jackson K.R."/>
            <person name="Lunt B.L."/>
            <person name="Fisher J.N.B."/>
            <person name="Gardner A.V."/>
            <person name="Bailey M.E."/>
            <person name="Deus L.M."/>
            <person name="Earl A.S."/>
            <person name="Gibby P.D."/>
            <person name="Hartmann K.A."/>
            <person name="Liu J.E."/>
            <person name="Manci A.M."/>
            <person name="Nielsen D.A."/>
            <person name="Solomon M.B."/>
            <person name="Breakwell D.P."/>
            <person name="Burnett S.H."/>
            <person name="Grose J.H."/>
        </authorList>
    </citation>
    <scope>NUCLEOTIDE SEQUENCE [LARGE SCALE GENOMIC DNA]</scope>
    <source>
        <strain evidence="2 3">S613</strain>
    </source>
</reference>
<name>A0A0P8WLF2_PSEFL</name>
<feature type="domain" description="ABC-type transport auxiliary lipoprotein component" evidence="1">
    <location>
        <begin position="34"/>
        <end position="194"/>
    </location>
</feature>
<gene>
    <name evidence="2" type="ORF">AN403_1071</name>
</gene>
<dbReference type="OrthoDB" id="5624722at2"/>
<evidence type="ECO:0000259" key="1">
    <source>
        <dbReference type="Pfam" id="PF03886"/>
    </source>
</evidence>
<evidence type="ECO:0000313" key="3">
    <source>
        <dbReference type="Proteomes" id="UP000050349"/>
    </source>
</evidence>
<dbReference type="InterPro" id="IPR005586">
    <property type="entry name" value="ABC_trans_aux"/>
</dbReference>
<comment type="caution">
    <text evidence="2">The sequence shown here is derived from an EMBL/GenBank/DDBJ whole genome shotgun (WGS) entry which is preliminary data.</text>
</comment>
<dbReference type="Proteomes" id="UP000050349">
    <property type="component" value="Unassembled WGS sequence"/>
</dbReference>